<evidence type="ECO:0000313" key="2">
    <source>
        <dbReference type="EMBL" id="MDF2255612.1"/>
    </source>
</evidence>
<sequence>MNWSQPPGVEICSARAGVWEALRVACGMPHLPAEVGATLAARHVAVYLHGLRPEGAHPLPGAAPAPKDLGRHLAMDQRDLEENA</sequence>
<feature type="compositionally biased region" description="Basic and acidic residues" evidence="1">
    <location>
        <begin position="68"/>
        <end position="84"/>
    </location>
</feature>
<gene>
    <name evidence="2" type="ORF">P2L57_07725</name>
</gene>
<organism evidence="2 3">
    <name type="scientific">Streptantibioticus ferralitis</name>
    <dbReference type="NCBI Taxonomy" id="236510"/>
    <lineage>
        <taxon>Bacteria</taxon>
        <taxon>Bacillati</taxon>
        <taxon>Actinomycetota</taxon>
        <taxon>Actinomycetes</taxon>
        <taxon>Kitasatosporales</taxon>
        <taxon>Streptomycetaceae</taxon>
        <taxon>Streptantibioticus</taxon>
    </lineage>
</organism>
<feature type="region of interest" description="Disordered" evidence="1">
    <location>
        <begin position="56"/>
        <end position="84"/>
    </location>
</feature>
<dbReference type="EMBL" id="JARHTQ010000004">
    <property type="protein sequence ID" value="MDF2255612.1"/>
    <property type="molecule type" value="Genomic_DNA"/>
</dbReference>
<feature type="compositionally biased region" description="Low complexity" evidence="1">
    <location>
        <begin position="56"/>
        <end position="66"/>
    </location>
</feature>
<proteinExistence type="predicted"/>
<protein>
    <submittedName>
        <fullName evidence="2">Uncharacterized protein</fullName>
    </submittedName>
</protein>
<name>A0ABT5YVI1_9ACTN</name>
<evidence type="ECO:0000313" key="3">
    <source>
        <dbReference type="Proteomes" id="UP001220022"/>
    </source>
</evidence>
<reference evidence="2 3" key="1">
    <citation type="submission" date="2023-03" db="EMBL/GenBank/DDBJ databases">
        <title>Draft genome sequence of type strain Streptomyces ferralitis JCM 14344.</title>
        <authorList>
            <person name="Klaysubun C."/>
            <person name="Duangmal K."/>
        </authorList>
    </citation>
    <scope>NUCLEOTIDE SEQUENCE [LARGE SCALE GENOMIC DNA]</scope>
    <source>
        <strain evidence="2 3">JCM 14344</strain>
    </source>
</reference>
<accession>A0ABT5YVI1</accession>
<dbReference type="Proteomes" id="UP001220022">
    <property type="component" value="Unassembled WGS sequence"/>
</dbReference>
<comment type="caution">
    <text evidence="2">The sequence shown here is derived from an EMBL/GenBank/DDBJ whole genome shotgun (WGS) entry which is preliminary data.</text>
</comment>
<dbReference type="RefSeq" id="WP_275810396.1">
    <property type="nucleotide sequence ID" value="NZ_BAAANM010000017.1"/>
</dbReference>
<keyword evidence="3" id="KW-1185">Reference proteome</keyword>
<evidence type="ECO:0000256" key="1">
    <source>
        <dbReference type="SAM" id="MobiDB-lite"/>
    </source>
</evidence>